<evidence type="ECO:0000313" key="2">
    <source>
        <dbReference type="EMBL" id="MDF8265966.1"/>
    </source>
</evidence>
<name>A0ABT6CAQ7_9MICO</name>
<dbReference type="SUPFAM" id="SSF53254">
    <property type="entry name" value="Phosphoglycerate mutase-like"/>
    <property type="match status" value="1"/>
</dbReference>
<accession>A0ABT6CAQ7</accession>
<evidence type="ECO:0000256" key="1">
    <source>
        <dbReference type="ARBA" id="ARBA00022801"/>
    </source>
</evidence>
<dbReference type="InterPro" id="IPR051021">
    <property type="entry name" value="Mito_Ser/Thr_phosphatase"/>
</dbReference>
<proteinExistence type="predicted"/>
<dbReference type="Proteomes" id="UP001528912">
    <property type="component" value="Unassembled WGS sequence"/>
</dbReference>
<evidence type="ECO:0000313" key="3">
    <source>
        <dbReference type="Proteomes" id="UP001528912"/>
    </source>
</evidence>
<dbReference type="EMBL" id="JAROAV010000044">
    <property type="protein sequence ID" value="MDF8265966.1"/>
    <property type="molecule type" value="Genomic_DNA"/>
</dbReference>
<keyword evidence="3" id="KW-1185">Reference proteome</keyword>
<reference evidence="2 3" key="1">
    <citation type="submission" date="2023-03" db="EMBL/GenBank/DDBJ databases">
        <title>YIM 133296 draft genome.</title>
        <authorList>
            <person name="Xiong L."/>
        </authorList>
    </citation>
    <scope>NUCLEOTIDE SEQUENCE [LARGE SCALE GENOMIC DNA]</scope>
    <source>
        <strain evidence="2 3">YIM 133296</strain>
    </source>
</reference>
<dbReference type="PANTHER" id="PTHR20935:SF0">
    <property type="entry name" value="SERINE_THREONINE-PROTEIN PHOSPHATASE PGAM5, MITOCHONDRIAL"/>
    <property type="match status" value="1"/>
</dbReference>
<organism evidence="2 3">
    <name type="scientific">Luteipulveratus flavus</name>
    <dbReference type="NCBI Taxonomy" id="3031728"/>
    <lineage>
        <taxon>Bacteria</taxon>
        <taxon>Bacillati</taxon>
        <taxon>Actinomycetota</taxon>
        <taxon>Actinomycetes</taxon>
        <taxon>Micrococcales</taxon>
        <taxon>Dermacoccaceae</taxon>
        <taxon>Luteipulveratus</taxon>
    </lineage>
</organism>
<dbReference type="CDD" id="cd07067">
    <property type="entry name" value="HP_PGM_like"/>
    <property type="match status" value="1"/>
</dbReference>
<gene>
    <name evidence="2" type="ORF">P4R38_17095</name>
</gene>
<protein>
    <submittedName>
        <fullName evidence="2">Histidine phosphatase family protein</fullName>
    </submittedName>
</protein>
<dbReference type="InterPro" id="IPR013078">
    <property type="entry name" value="His_Pase_superF_clade-1"/>
</dbReference>
<dbReference type="PANTHER" id="PTHR20935">
    <property type="entry name" value="PHOSPHOGLYCERATE MUTASE-RELATED"/>
    <property type="match status" value="1"/>
</dbReference>
<dbReference type="SMART" id="SM00855">
    <property type="entry name" value="PGAM"/>
    <property type="match status" value="1"/>
</dbReference>
<dbReference type="Gene3D" id="3.40.50.1240">
    <property type="entry name" value="Phosphoglycerate mutase-like"/>
    <property type="match status" value="1"/>
</dbReference>
<dbReference type="Pfam" id="PF00300">
    <property type="entry name" value="His_Phos_1"/>
    <property type="match status" value="2"/>
</dbReference>
<keyword evidence="1" id="KW-0378">Hydrolase</keyword>
<dbReference type="RefSeq" id="WP_275237308.1">
    <property type="nucleotide sequence ID" value="NZ_JARFJC010000016.1"/>
</dbReference>
<sequence>MEPRTVLLVRHGQASFGKSDYDRLSQLGHRQARLLGEDLGRRGWTPDRIVCGSLKRHQETVAEIAVGAGWDLEPETDADWNELDHDAIISAYKPAYRHLLVLKADMVRTLRPRAAFEEMFEQAILRWVSGEYDQEYAESFPAFRSRVDAALDRALEQPYSRQLVVSSVGCISRVASRVLAGGDMNVWKQFAFSGVNTGVTRVVLDRRGPQLLTYNEIGHLDALDLASQR</sequence>
<dbReference type="InterPro" id="IPR029033">
    <property type="entry name" value="His_PPase_superfam"/>
</dbReference>
<comment type="caution">
    <text evidence="2">The sequence shown here is derived from an EMBL/GenBank/DDBJ whole genome shotgun (WGS) entry which is preliminary data.</text>
</comment>